<organism evidence="1">
    <name type="scientific">Rhizophora mucronata</name>
    <name type="common">Asiatic mangrove</name>
    <dbReference type="NCBI Taxonomy" id="61149"/>
    <lineage>
        <taxon>Eukaryota</taxon>
        <taxon>Viridiplantae</taxon>
        <taxon>Streptophyta</taxon>
        <taxon>Embryophyta</taxon>
        <taxon>Tracheophyta</taxon>
        <taxon>Spermatophyta</taxon>
        <taxon>Magnoliopsida</taxon>
        <taxon>eudicotyledons</taxon>
        <taxon>Gunneridae</taxon>
        <taxon>Pentapetalae</taxon>
        <taxon>rosids</taxon>
        <taxon>fabids</taxon>
        <taxon>Malpighiales</taxon>
        <taxon>Rhizophoraceae</taxon>
        <taxon>Rhizophora</taxon>
    </lineage>
</organism>
<accession>A0A2P2PA65</accession>
<evidence type="ECO:0000313" key="1">
    <source>
        <dbReference type="EMBL" id="MBX51654.1"/>
    </source>
</evidence>
<protein>
    <submittedName>
        <fullName evidence="1">Uncharacterized protein</fullName>
    </submittedName>
</protein>
<dbReference type="AlphaFoldDB" id="A0A2P2PA65"/>
<reference evidence="1" key="1">
    <citation type="submission" date="2018-02" db="EMBL/GenBank/DDBJ databases">
        <title>Rhizophora mucronata_Transcriptome.</title>
        <authorList>
            <person name="Meera S.P."/>
            <person name="Sreeshan A."/>
            <person name="Augustine A."/>
        </authorList>
    </citation>
    <scope>NUCLEOTIDE SEQUENCE</scope>
    <source>
        <tissue evidence="1">Leaf</tissue>
    </source>
</reference>
<dbReference type="EMBL" id="GGEC01071170">
    <property type="protein sequence ID" value="MBX51654.1"/>
    <property type="molecule type" value="Transcribed_RNA"/>
</dbReference>
<sequence length="23" mass="2813">MLFHLCCSKLRLVPYNFCFFPFS</sequence>
<name>A0A2P2PA65_RHIMU</name>
<proteinExistence type="predicted"/>